<organism evidence="1 2">
    <name type="scientific">Micromonospora narathiwatensis</name>
    <dbReference type="NCBI Taxonomy" id="299146"/>
    <lineage>
        <taxon>Bacteria</taxon>
        <taxon>Bacillati</taxon>
        <taxon>Actinomycetota</taxon>
        <taxon>Actinomycetes</taxon>
        <taxon>Micromonosporales</taxon>
        <taxon>Micromonosporaceae</taxon>
        <taxon>Micromonospora</taxon>
    </lineage>
</organism>
<dbReference type="PATRIC" id="fig|299146.4.peg.2880"/>
<dbReference type="AlphaFoldDB" id="A0A1A8ZSX4"/>
<dbReference type="RefSeq" id="WP_091195406.1">
    <property type="nucleotide sequence ID" value="NZ_LT594324.1"/>
</dbReference>
<evidence type="ECO:0000313" key="2">
    <source>
        <dbReference type="Proteomes" id="UP000198765"/>
    </source>
</evidence>
<keyword evidence="2" id="KW-1185">Reference proteome</keyword>
<sequence>MVISSKSKAQAFSRPNRDAIERFFVLEVGTRYVHILDVTARAARARDATRIGALGDVSGIERRASVTAQVIDAAHKSTKCGRYRPTVKRAELTADQPCAST</sequence>
<proteinExistence type="predicted"/>
<accession>A0A1A8ZSX4</accession>
<dbReference type="Proteomes" id="UP000198765">
    <property type="component" value="Chromosome I"/>
</dbReference>
<name>A0A1A8ZSX4_9ACTN</name>
<dbReference type="EMBL" id="LT594324">
    <property type="protein sequence ID" value="SBT47002.1"/>
    <property type="molecule type" value="Genomic_DNA"/>
</dbReference>
<gene>
    <name evidence="1" type="ORF">GA0070621_2779</name>
</gene>
<evidence type="ECO:0000313" key="1">
    <source>
        <dbReference type="EMBL" id="SBT47002.1"/>
    </source>
</evidence>
<protein>
    <submittedName>
        <fullName evidence="1">Uncharacterized protein</fullName>
    </submittedName>
</protein>
<reference evidence="1 2" key="1">
    <citation type="submission" date="2016-06" db="EMBL/GenBank/DDBJ databases">
        <authorList>
            <person name="Kjaerup R.B."/>
            <person name="Dalgaard T.S."/>
            <person name="Juul-Madsen H.R."/>
        </authorList>
    </citation>
    <scope>NUCLEOTIDE SEQUENCE [LARGE SCALE GENOMIC DNA]</scope>
    <source>
        <strain evidence="1 2">DSM 45248</strain>
    </source>
</reference>